<comment type="caution">
    <text evidence="2">The sequence shown here is derived from an EMBL/GenBank/DDBJ whole genome shotgun (WGS) entry which is preliminary data.</text>
</comment>
<dbReference type="InterPro" id="IPR006527">
    <property type="entry name" value="F-box-assoc_dom_typ1"/>
</dbReference>
<sequence>METPKLPWELESEILSRVPITSIKQLQLTCKRWYTLFKDPIFIKKHFRKAPRQMILKNDESVYSFSFSFHGIHNQVIEFTGKLRSLKDSEDVKISKIFQCESLFLCTTEDNRLVVWNPCTGQTRWILSEPSSNDFEVHHMYYLGYKYNNEWWDNYKILSWFHYYDPINQRHRVGKCEIYEFATDSWSFHGDVSDDSLFHWLGVPMSLKGDAYWLDRGIRNPSILRFDFAREKFERLPLPSKSREHKEVVVLSSVREEKLALLCQYSDSTSSLKMKIWVTDTKTDDTKDLSWKPMFKKEDLSWSEFLVVDLGRIMIDGMPNVKSFLLDEENKKVMCCDKDYHDEDRTKIYIVGEDTLEIVYREVPKGSQSRVSPCLFSYVPSLVQVLDNAG</sequence>
<dbReference type="InterPro" id="IPR017451">
    <property type="entry name" value="F-box-assoc_interact_dom"/>
</dbReference>
<dbReference type="PROSITE" id="PS50181">
    <property type="entry name" value="FBOX"/>
    <property type="match status" value="1"/>
</dbReference>
<dbReference type="SMART" id="SM00256">
    <property type="entry name" value="FBOX"/>
    <property type="match status" value="1"/>
</dbReference>
<evidence type="ECO:0000259" key="1">
    <source>
        <dbReference type="PROSITE" id="PS50181"/>
    </source>
</evidence>
<feature type="domain" description="F-box" evidence="1">
    <location>
        <begin position="1"/>
        <end position="50"/>
    </location>
</feature>
<dbReference type="Pfam" id="PF07734">
    <property type="entry name" value="FBA_1"/>
    <property type="match status" value="1"/>
</dbReference>
<dbReference type="AlphaFoldDB" id="A0A8X7VTS2"/>
<dbReference type="InterPro" id="IPR011043">
    <property type="entry name" value="Gal_Oxase/kelch_b-propeller"/>
</dbReference>
<proteinExistence type="predicted"/>
<dbReference type="OrthoDB" id="1867629at2759"/>
<reference evidence="2 3" key="1">
    <citation type="submission" date="2020-02" db="EMBL/GenBank/DDBJ databases">
        <authorList>
            <person name="Ma Q."/>
            <person name="Huang Y."/>
            <person name="Song X."/>
            <person name="Pei D."/>
        </authorList>
    </citation>
    <scope>NUCLEOTIDE SEQUENCE [LARGE SCALE GENOMIC DNA]</scope>
    <source>
        <strain evidence="2">Sxm20200214</strain>
        <tissue evidence="2">Leaf</tissue>
    </source>
</reference>
<dbReference type="InterPro" id="IPR001810">
    <property type="entry name" value="F-box_dom"/>
</dbReference>
<gene>
    <name evidence="2" type="ORF">Bca52824_020836</name>
</gene>
<accession>A0A8X7VTS2</accession>
<dbReference type="EMBL" id="JAAMPC010000004">
    <property type="protein sequence ID" value="KAG2317714.1"/>
    <property type="molecule type" value="Genomic_DNA"/>
</dbReference>
<dbReference type="NCBIfam" id="TIGR01640">
    <property type="entry name" value="F_box_assoc_1"/>
    <property type="match status" value="1"/>
</dbReference>
<dbReference type="PANTHER" id="PTHR31672">
    <property type="entry name" value="BNACNNG10540D PROTEIN"/>
    <property type="match status" value="1"/>
</dbReference>
<protein>
    <recommendedName>
        <fullName evidence="1">F-box domain-containing protein</fullName>
    </recommendedName>
</protein>
<dbReference type="Pfam" id="PF00646">
    <property type="entry name" value="F-box"/>
    <property type="match status" value="1"/>
</dbReference>
<dbReference type="Gene3D" id="1.20.1280.50">
    <property type="match status" value="1"/>
</dbReference>
<name>A0A8X7VTS2_BRACI</name>
<dbReference type="InterPro" id="IPR036047">
    <property type="entry name" value="F-box-like_dom_sf"/>
</dbReference>
<dbReference type="SUPFAM" id="SSF50965">
    <property type="entry name" value="Galactose oxidase, central domain"/>
    <property type="match status" value="1"/>
</dbReference>
<dbReference type="Proteomes" id="UP000886595">
    <property type="component" value="Unassembled WGS sequence"/>
</dbReference>
<dbReference type="SUPFAM" id="SSF81383">
    <property type="entry name" value="F-box domain"/>
    <property type="match status" value="1"/>
</dbReference>
<keyword evidence="3" id="KW-1185">Reference proteome</keyword>
<organism evidence="2 3">
    <name type="scientific">Brassica carinata</name>
    <name type="common">Ethiopian mustard</name>
    <name type="synonym">Abyssinian cabbage</name>
    <dbReference type="NCBI Taxonomy" id="52824"/>
    <lineage>
        <taxon>Eukaryota</taxon>
        <taxon>Viridiplantae</taxon>
        <taxon>Streptophyta</taxon>
        <taxon>Embryophyta</taxon>
        <taxon>Tracheophyta</taxon>
        <taxon>Spermatophyta</taxon>
        <taxon>Magnoliopsida</taxon>
        <taxon>eudicotyledons</taxon>
        <taxon>Gunneridae</taxon>
        <taxon>Pentapetalae</taxon>
        <taxon>rosids</taxon>
        <taxon>malvids</taxon>
        <taxon>Brassicales</taxon>
        <taxon>Brassicaceae</taxon>
        <taxon>Brassiceae</taxon>
        <taxon>Brassica</taxon>
    </lineage>
</organism>
<evidence type="ECO:0000313" key="2">
    <source>
        <dbReference type="EMBL" id="KAG2317714.1"/>
    </source>
</evidence>
<dbReference type="InterPro" id="IPR050796">
    <property type="entry name" value="SCF_F-box_component"/>
</dbReference>
<dbReference type="PANTHER" id="PTHR31672:SF13">
    <property type="entry name" value="F-BOX PROTEIN CPR30-LIKE"/>
    <property type="match status" value="1"/>
</dbReference>
<evidence type="ECO:0000313" key="3">
    <source>
        <dbReference type="Proteomes" id="UP000886595"/>
    </source>
</evidence>